<protein>
    <submittedName>
        <fullName evidence="2">Uncharacterized protein</fullName>
    </submittedName>
</protein>
<comment type="caution">
    <text evidence="2">The sequence shown here is derived from an EMBL/GenBank/DDBJ whole genome shotgun (WGS) entry which is preliminary data.</text>
</comment>
<dbReference type="GeneID" id="85360168"/>
<organism evidence="2 3">
    <name type="scientific">Armillaria tabescens</name>
    <name type="common">Ringless honey mushroom</name>
    <name type="synonym">Agaricus tabescens</name>
    <dbReference type="NCBI Taxonomy" id="1929756"/>
    <lineage>
        <taxon>Eukaryota</taxon>
        <taxon>Fungi</taxon>
        <taxon>Dikarya</taxon>
        <taxon>Basidiomycota</taxon>
        <taxon>Agaricomycotina</taxon>
        <taxon>Agaricomycetes</taxon>
        <taxon>Agaricomycetidae</taxon>
        <taxon>Agaricales</taxon>
        <taxon>Marasmiineae</taxon>
        <taxon>Physalacriaceae</taxon>
        <taxon>Desarmillaria</taxon>
    </lineage>
</organism>
<evidence type="ECO:0000256" key="1">
    <source>
        <dbReference type="SAM" id="MobiDB-lite"/>
    </source>
</evidence>
<keyword evidence="3" id="KW-1185">Reference proteome</keyword>
<accession>A0AA39NI55</accession>
<evidence type="ECO:0000313" key="2">
    <source>
        <dbReference type="EMBL" id="KAK0466081.1"/>
    </source>
</evidence>
<dbReference type="Proteomes" id="UP001175211">
    <property type="component" value="Unassembled WGS sequence"/>
</dbReference>
<sequence>MEHDCENSACYQVSPQYCMVDGIADVSVRERPNRGFHQGHSQTEKVLVKSRLRLCISRLLAAETIHTFFQRYVYPLFSSSHSSLSSPSSPSSPFSTASPLFKHVFDGILAVVHPSLYSRYDGTPFVKLCSLIYDDTTSSKSGPNMKQTGCSLIDPRSVRPFYCSGNTLGSANTGKDTDDSTLRKLDSCFTRDVAFIHEGSPSTAMLLSRSSEISMQNLDFSFSVLDDHLGNESVRVPEQITDPWNFFRELEALKRIEEDYKARVKAKTQAGLTVHVKETKSSAKMPKHVSPPAGAAKLPVASDSIGAKIPL</sequence>
<proteinExistence type="predicted"/>
<reference evidence="2" key="1">
    <citation type="submission" date="2023-06" db="EMBL/GenBank/DDBJ databases">
        <authorList>
            <consortium name="Lawrence Berkeley National Laboratory"/>
            <person name="Ahrendt S."/>
            <person name="Sahu N."/>
            <person name="Indic B."/>
            <person name="Wong-Bajracharya J."/>
            <person name="Merenyi Z."/>
            <person name="Ke H.-M."/>
            <person name="Monk M."/>
            <person name="Kocsube S."/>
            <person name="Drula E."/>
            <person name="Lipzen A."/>
            <person name="Balint B."/>
            <person name="Henrissat B."/>
            <person name="Andreopoulos B."/>
            <person name="Martin F.M."/>
            <person name="Harder C.B."/>
            <person name="Rigling D."/>
            <person name="Ford K.L."/>
            <person name="Foster G.D."/>
            <person name="Pangilinan J."/>
            <person name="Papanicolaou A."/>
            <person name="Barry K."/>
            <person name="LaButti K."/>
            <person name="Viragh M."/>
            <person name="Koriabine M."/>
            <person name="Yan M."/>
            <person name="Riley R."/>
            <person name="Champramary S."/>
            <person name="Plett K.L."/>
            <person name="Tsai I.J."/>
            <person name="Slot J."/>
            <person name="Sipos G."/>
            <person name="Plett J."/>
            <person name="Nagy L.G."/>
            <person name="Grigoriev I.V."/>
        </authorList>
    </citation>
    <scope>NUCLEOTIDE SEQUENCE</scope>
    <source>
        <strain evidence="2">CCBAS 213</strain>
    </source>
</reference>
<feature type="region of interest" description="Disordered" evidence="1">
    <location>
        <begin position="277"/>
        <end position="297"/>
    </location>
</feature>
<dbReference type="AlphaFoldDB" id="A0AA39NI55"/>
<evidence type="ECO:0000313" key="3">
    <source>
        <dbReference type="Proteomes" id="UP001175211"/>
    </source>
</evidence>
<dbReference type="RefSeq" id="XP_060336908.1">
    <property type="nucleotide sequence ID" value="XM_060476620.1"/>
</dbReference>
<name>A0AA39NI55_ARMTA</name>
<dbReference type="EMBL" id="JAUEPS010000004">
    <property type="protein sequence ID" value="KAK0466081.1"/>
    <property type="molecule type" value="Genomic_DNA"/>
</dbReference>
<gene>
    <name evidence="2" type="ORF">EV420DRAFT_1636686</name>
</gene>